<organism evidence="1 2">
    <name type="scientific">Cyphomyrmex costatus</name>
    <dbReference type="NCBI Taxonomy" id="456900"/>
    <lineage>
        <taxon>Eukaryota</taxon>
        <taxon>Metazoa</taxon>
        <taxon>Ecdysozoa</taxon>
        <taxon>Arthropoda</taxon>
        <taxon>Hexapoda</taxon>
        <taxon>Insecta</taxon>
        <taxon>Pterygota</taxon>
        <taxon>Neoptera</taxon>
        <taxon>Endopterygota</taxon>
        <taxon>Hymenoptera</taxon>
        <taxon>Apocrita</taxon>
        <taxon>Aculeata</taxon>
        <taxon>Formicoidea</taxon>
        <taxon>Formicidae</taxon>
        <taxon>Myrmicinae</taxon>
        <taxon>Cyphomyrmex</taxon>
    </lineage>
</organism>
<name>A0A195C9E0_9HYME</name>
<accession>A0A195C9E0</accession>
<evidence type="ECO:0000313" key="2">
    <source>
        <dbReference type="Proteomes" id="UP000078542"/>
    </source>
</evidence>
<dbReference type="AlphaFoldDB" id="A0A195C9E0"/>
<protein>
    <submittedName>
        <fullName evidence="1">Uncharacterized protein</fullName>
    </submittedName>
</protein>
<evidence type="ECO:0000313" key="1">
    <source>
        <dbReference type="EMBL" id="KYM96733.1"/>
    </source>
</evidence>
<reference evidence="1 2" key="1">
    <citation type="submission" date="2016-03" db="EMBL/GenBank/DDBJ databases">
        <title>Cyphomyrmex costatus WGS genome.</title>
        <authorList>
            <person name="Nygaard S."/>
            <person name="Hu H."/>
            <person name="Boomsma J."/>
            <person name="Zhang G."/>
        </authorList>
    </citation>
    <scope>NUCLEOTIDE SEQUENCE [LARGE SCALE GENOMIC DNA]</scope>
    <source>
        <strain evidence="1">MS0001</strain>
        <tissue evidence="1">Whole body</tissue>
    </source>
</reference>
<sequence>RHATQVRCNRLAGGKRGTGLRCTGRGVLARFTSR</sequence>
<feature type="non-terminal residue" evidence="1">
    <location>
        <position position="1"/>
    </location>
</feature>
<keyword evidence="2" id="KW-1185">Reference proteome</keyword>
<dbReference type="EMBL" id="KQ978143">
    <property type="protein sequence ID" value="KYM96733.1"/>
    <property type="molecule type" value="Genomic_DNA"/>
</dbReference>
<dbReference type="Proteomes" id="UP000078542">
    <property type="component" value="Unassembled WGS sequence"/>
</dbReference>
<proteinExistence type="predicted"/>
<gene>
    <name evidence="1" type="ORF">ALC62_12525</name>
</gene>